<name>A0A4Q7V390_PSEST</name>
<dbReference type="InterPro" id="IPR009075">
    <property type="entry name" value="AcylCo_DH/oxidase_C"/>
</dbReference>
<dbReference type="SUPFAM" id="SSF56645">
    <property type="entry name" value="Acyl-CoA dehydrogenase NM domain-like"/>
    <property type="match status" value="1"/>
</dbReference>
<keyword evidence="6 10" id="KW-0560">Oxidoreductase</keyword>
<dbReference type="PANTHER" id="PTHR48083">
    <property type="entry name" value="MEDIUM-CHAIN SPECIFIC ACYL-COA DEHYDROGENASE, MITOCHONDRIAL-RELATED"/>
    <property type="match status" value="1"/>
</dbReference>
<dbReference type="Pfam" id="PF02770">
    <property type="entry name" value="Acyl-CoA_dh_M"/>
    <property type="match status" value="1"/>
</dbReference>
<evidence type="ECO:0000256" key="10">
    <source>
        <dbReference type="RuleBase" id="RU362125"/>
    </source>
</evidence>
<dbReference type="Gene3D" id="2.40.110.10">
    <property type="entry name" value="Butyryl-CoA Dehydrogenase, subunit A, domain 2"/>
    <property type="match status" value="1"/>
</dbReference>
<dbReference type="InterPro" id="IPR013786">
    <property type="entry name" value="AcylCoA_DH/ox_N"/>
</dbReference>
<evidence type="ECO:0000313" key="14">
    <source>
        <dbReference type="EMBL" id="RZT87133.1"/>
    </source>
</evidence>
<dbReference type="OrthoDB" id="9770681at2"/>
<dbReference type="GO" id="GO:0033539">
    <property type="term" value="P:fatty acid beta-oxidation using acyl-CoA dehydrogenase"/>
    <property type="evidence" value="ECO:0007669"/>
    <property type="project" value="TreeGrafter"/>
</dbReference>
<organism evidence="14 15">
    <name type="scientific">Pseudonocardia sediminis</name>
    <dbReference type="NCBI Taxonomy" id="1397368"/>
    <lineage>
        <taxon>Bacteria</taxon>
        <taxon>Bacillati</taxon>
        <taxon>Actinomycetota</taxon>
        <taxon>Actinomycetes</taxon>
        <taxon>Pseudonocardiales</taxon>
        <taxon>Pseudonocardiaceae</taxon>
        <taxon>Pseudonocardia</taxon>
    </lineage>
</organism>
<evidence type="ECO:0000256" key="9">
    <source>
        <dbReference type="ARBA" id="ARBA00042660"/>
    </source>
</evidence>
<dbReference type="Gene3D" id="1.20.140.10">
    <property type="entry name" value="Butyryl-CoA Dehydrogenase, subunit A, domain 3"/>
    <property type="match status" value="1"/>
</dbReference>
<evidence type="ECO:0000256" key="2">
    <source>
        <dbReference type="ARBA" id="ARBA00005102"/>
    </source>
</evidence>
<accession>A0A4Q7V390</accession>
<dbReference type="SUPFAM" id="SSF47203">
    <property type="entry name" value="Acyl-CoA dehydrogenase C-terminal domain-like"/>
    <property type="match status" value="1"/>
</dbReference>
<dbReference type="FunFam" id="1.10.540.10:FF:000026">
    <property type="entry name" value="Acyl-CoA dehydrogenase medium chain"/>
    <property type="match status" value="1"/>
</dbReference>
<dbReference type="PANTHER" id="PTHR48083:SF20">
    <property type="entry name" value="LONG-CHAIN SPECIFIC ACYL-COA DEHYDROGENASE, MITOCHONDRIAL"/>
    <property type="match status" value="1"/>
</dbReference>
<evidence type="ECO:0000259" key="11">
    <source>
        <dbReference type="Pfam" id="PF00441"/>
    </source>
</evidence>
<feature type="domain" description="Acyl-CoA dehydrogenase/oxidase C-terminal" evidence="11">
    <location>
        <begin position="230"/>
        <end position="378"/>
    </location>
</feature>
<comment type="similarity">
    <text evidence="3 10">Belongs to the acyl-CoA dehydrogenase family.</text>
</comment>
<dbReference type="AlphaFoldDB" id="A0A4Q7V390"/>
<keyword evidence="15" id="KW-1185">Reference proteome</keyword>
<evidence type="ECO:0000256" key="3">
    <source>
        <dbReference type="ARBA" id="ARBA00009347"/>
    </source>
</evidence>
<dbReference type="Pfam" id="PF02771">
    <property type="entry name" value="Acyl-CoA_dh_N"/>
    <property type="match status" value="1"/>
</dbReference>
<dbReference type="EMBL" id="SHKL01000001">
    <property type="protein sequence ID" value="RZT87133.1"/>
    <property type="molecule type" value="Genomic_DNA"/>
</dbReference>
<dbReference type="PROSITE" id="PS00073">
    <property type="entry name" value="ACYL_COA_DH_2"/>
    <property type="match status" value="1"/>
</dbReference>
<proteinExistence type="inferred from homology"/>
<dbReference type="InterPro" id="IPR037069">
    <property type="entry name" value="AcylCoA_DH/ox_N_sf"/>
</dbReference>
<keyword evidence="4 10" id="KW-0285">Flavoprotein</keyword>
<gene>
    <name evidence="14" type="ORF">EV383_4041</name>
</gene>
<dbReference type="Proteomes" id="UP000291591">
    <property type="component" value="Unassembled WGS sequence"/>
</dbReference>
<comment type="cofactor">
    <cofactor evidence="1 10">
        <name>FAD</name>
        <dbReference type="ChEBI" id="CHEBI:57692"/>
    </cofactor>
</comment>
<evidence type="ECO:0000256" key="5">
    <source>
        <dbReference type="ARBA" id="ARBA00022827"/>
    </source>
</evidence>
<comment type="pathway">
    <text evidence="2">Siderophore biosynthesis; mycobactin biosynthesis.</text>
</comment>
<dbReference type="InterPro" id="IPR036250">
    <property type="entry name" value="AcylCo_DH-like_C"/>
</dbReference>
<evidence type="ECO:0000256" key="8">
    <source>
        <dbReference type="ARBA" id="ARBA00040394"/>
    </source>
</evidence>
<comment type="function">
    <text evidence="7">Catalyzes the dehydrogenation at the alpha-beta position of ACP-bound acyl chains. This results in the introduction of a double bond in the lipidic chain, which is further transferred to the epsilon-amino group of lysine residue in the mycobactin core by MbtK.</text>
</comment>
<evidence type="ECO:0000259" key="13">
    <source>
        <dbReference type="Pfam" id="PF02771"/>
    </source>
</evidence>
<dbReference type="InterPro" id="IPR046373">
    <property type="entry name" value="Acyl-CoA_Oxase/DH_mid-dom_sf"/>
</dbReference>
<dbReference type="GO" id="GO:0003995">
    <property type="term" value="F:acyl-CoA dehydrogenase activity"/>
    <property type="evidence" value="ECO:0007669"/>
    <property type="project" value="InterPro"/>
</dbReference>
<feature type="domain" description="Acyl-CoA dehydrogenase/oxidase N-terminal" evidence="13">
    <location>
        <begin position="8"/>
        <end position="119"/>
    </location>
</feature>
<dbReference type="GO" id="GO:0050660">
    <property type="term" value="F:flavin adenine dinucleotide binding"/>
    <property type="evidence" value="ECO:0007669"/>
    <property type="project" value="InterPro"/>
</dbReference>
<feature type="domain" description="Acyl-CoA oxidase/dehydrogenase middle" evidence="12">
    <location>
        <begin position="123"/>
        <end position="217"/>
    </location>
</feature>
<dbReference type="Gene3D" id="1.10.540.10">
    <property type="entry name" value="Acyl-CoA dehydrogenase/oxidase, N-terminal domain"/>
    <property type="match status" value="1"/>
</dbReference>
<dbReference type="GO" id="GO:0005737">
    <property type="term" value="C:cytoplasm"/>
    <property type="evidence" value="ECO:0007669"/>
    <property type="project" value="TreeGrafter"/>
</dbReference>
<evidence type="ECO:0000259" key="12">
    <source>
        <dbReference type="Pfam" id="PF02770"/>
    </source>
</evidence>
<dbReference type="FunFam" id="2.40.110.10:FF:000009">
    <property type="entry name" value="Acyl-CoA dehydrogenase"/>
    <property type="match status" value="1"/>
</dbReference>
<dbReference type="InterPro" id="IPR050741">
    <property type="entry name" value="Acyl-CoA_dehydrogenase"/>
</dbReference>
<dbReference type="InterPro" id="IPR006089">
    <property type="entry name" value="Acyl-CoA_DH_CS"/>
</dbReference>
<dbReference type="RefSeq" id="WP_130291323.1">
    <property type="nucleotide sequence ID" value="NZ_SHKL01000001.1"/>
</dbReference>
<protein>
    <recommendedName>
        <fullName evidence="8">Acyl-[acyl-carrier-protein] dehydrogenase MbtN</fullName>
    </recommendedName>
    <alternativeName>
        <fullName evidence="9">Mycobactin synthase protein N</fullName>
    </alternativeName>
</protein>
<dbReference type="Pfam" id="PF00441">
    <property type="entry name" value="Acyl-CoA_dh_1"/>
    <property type="match status" value="1"/>
</dbReference>
<reference evidence="14 15" key="1">
    <citation type="submission" date="2019-02" db="EMBL/GenBank/DDBJ databases">
        <title>Sequencing the genomes of 1000 actinobacteria strains.</title>
        <authorList>
            <person name="Klenk H.-P."/>
        </authorList>
    </citation>
    <scope>NUCLEOTIDE SEQUENCE [LARGE SCALE GENOMIC DNA]</scope>
    <source>
        <strain evidence="14 15">DSM 45779</strain>
    </source>
</reference>
<evidence type="ECO:0000256" key="6">
    <source>
        <dbReference type="ARBA" id="ARBA00023002"/>
    </source>
</evidence>
<evidence type="ECO:0000313" key="15">
    <source>
        <dbReference type="Proteomes" id="UP000291591"/>
    </source>
</evidence>
<comment type="caution">
    <text evidence="14">The sequence shown here is derived from an EMBL/GenBank/DDBJ whole genome shotgun (WGS) entry which is preliminary data.</text>
</comment>
<sequence>MIPRTIFSPEHDLFRDTVRRFVADHVVPHYAEWEHAGEVPRDVWRAAGRIGLLCPMVPESDGGPGGDFLHGAVVTEEMARVGAVAPTFYLQNDIVAPYLVHHGTTEQKQRFLPGMASGEIVAAVGMSEPSGGSDLANLRTTARLEGDEYVVNGQKVFITGGHTADLLVLAVRTGEAPGAKGVSLLLVETDRPGYHRGRTLDKIGCKAQDTSELFFDDLRVPASNLLGESGRGFGVLMGELAQERLVQAVRAVSSAEAALRWTVEYCADRDMYGGTLADMQNTRFVLAQLHADTMAQREFVDRAMSLHVAGELDALDAAAVKLTTTQLQGRVMDECLQLFGGWGYMTEYPIARAYVDARMTRVGGGSAEVMKHLIGRALFRGRTPERKAR</sequence>
<dbReference type="InterPro" id="IPR009100">
    <property type="entry name" value="AcylCoA_DH/oxidase_NM_dom_sf"/>
</dbReference>
<dbReference type="InterPro" id="IPR006091">
    <property type="entry name" value="Acyl-CoA_Oxase/DH_mid-dom"/>
</dbReference>
<evidence type="ECO:0000256" key="7">
    <source>
        <dbReference type="ARBA" id="ARBA00037085"/>
    </source>
</evidence>
<evidence type="ECO:0000256" key="4">
    <source>
        <dbReference type="ARBA" id="ARBA00022630"/>
    </source>
</evidence>
<evidence type="ECO:0000256" key="1">
    <source>
        <dbReference type="ARBA" id="ARBA00001974"/>
    </source>
</evidence>
<keyword evidence="5 10" id="KW-0274">FAD</keyword>